<dbReference type="EMBL" id="MLYV02000961">
    <property type="protein sequence ID" value="PSR74732.1"/>
    <property type="molecule type" value="Genomic_DNA"/>
</dbReference>
<name>A0A2R6NQC1_9APHY</name>
<dbReference type="PROSITE" id="PS50048">
    <property type="entry name" value="ZN2_CY6_FUNGAL_2"/>
    <property type="match status" value="1"/>
</dbReference>
<dbReference type="PROSITE" id="PS51379">
    <property type="entry name" value="4FE4S_FER_2"/>
    <property type="match status" value="1"/>
</dbReference>
<evidence type="ECO:0000256" key="3">
    <source>
        <dbReference type="ARBA" id="ARBA00023242"/>
    </source>
</evidence>
<sequence length="1152" mass="126740">MPGLRTVPSGAVFDARIFFTELDTEIELLNQVPKTALPPPTFSQPLSSSSSTATCRTTGRPIPIFAAANTQLPYLSRRDVVAVMPQASRTSSRTANVQKDTTTKAQEQEFKRARGAISCAECRRLKLKCDKTVPCSSCKRRGCASICPNGSLTTGQGTRLHQKIAGMSDRIRQLEIALSILQSSVTREVHPLLRVDLLSIKSGLELHSAINPDTGEPQNNEQLDEDFQYIDAFGTLAVRDDGAQTFYGRSAGSEDEKQVEFQDVSVPALPTPIARLSASFPGAPATSTGASAQLIADTQLEIEEYLPAWPRAKELCDLYLEQAPWFFGAITRRQLSEEVLPLFYPEAEANHNHGYSQQVDSPPTQDRSPQPSSSLTVSTSGLSLPQLKSPDSSTGVATAHDLALIFVVFCFGALTDPSLPPAPHNDEASRYYELTRAALNLEPVLDRPPSVATVQTLSLMGIYQGLVADENSIEKTWALMGLSSKLAQSIGLHRDCARWKLPPGEVQKRRALFWELFITDCWQSLATGRLPSFSLPYVDAELPGDPDQTIANDGTPQPSFPAWKAMWGKQCVAGVVEVTLTSRAPKYSLILDLDRKIRDVQLPKYAQGESPKGASLSETMKHFMPINYRELTLLYVHRCFFAQALTDHPIDPMRSPYAPSFLAGYRSACALISTVREQFNINPVQIARFWVLWTHAFSSAVMLASVVTHGGATKTAQAALGELRQAHDLFDKAARYGGRAVKFLPVIRRLLDKAYRAFSQGFPRPRKDIFTPRQAENEGPDELSIFSGRTRMVATKSARPSTAAMKRSASHRRISPGAVSPSESNTASSDSLSASQSPASSASESPKETADVDFPSLQSYGSSVHPMLVDDMRSFEGQLEAQILNAQQSFYMAHASAEESRPATGTHYSHSPPAEGYGYQPSPYEYNHPHEPDTYQGMPPPPSLPQHVQATMYHQPVPPHPYEHTVYHQPHESGPDQQMYAVPTMYGAVDSPPTTMNDASYQAYHTPPVSFEPTAAYTQVQANGYAAHEYTTGKTHPHPQHLQSQPQPHVWNTPYEAYPGSEPSQFQYTIDQPPLQQHYVETPTSSRPQSMHGDSHNRGHVQQHASLMPPPPMPSVLPVHTGGYSLQETWTSFMQHELPAPMNQGYQAGGRR</sequence>
<dbReference type="Pfam" id="PF04082">
    <property type="entry name" value="Fungal_trans"/>
    <property type="match status" value="1"/>
</dbReference>
<dbReference type="SUPFAM" id="SSF57701">
    <property type="entry name" value="Zn2/Cys6 DNA-binding domain"/>
    <property type="match status" value="1"/>
</dbReference>
<dbReference type="InterPro" id="IPR007219">
    <property type="entry name" value="XnlR_reg_dom"/>
</dbReference>
<feature type="compositionally biased region" description="Low complexity" evidence="4">
    <location>
        <begin position="822"/>
        <end position="844"/>
    </location>
</feature>
<feature type="domain" description="Zn(2)-C6 fungal-type" evidence="5">
    <location>
        <begin position="118"/>
        <end position="147"/>
    </location>
</feature>
<dbReference type="Proteomes" id="UP000186601">
    <property type="component" value="Unassembled WGS sequence"/>
</dbReference>
<feature type="compositionally biased region" description="Low complexity" evidence="4">
    <location>
        <begin position="368"/>
        <end position="385"/>
    </location>
</feature>
<dbReference type="SMART" id="SM00906">
    <property type="entry name" value="Fungal_trans"/>
    <property type="match status" value="1"/>
</dbReference>
<feature type="region of interest" description="Disordered" evidence="4">
    <location>
        <begin position="1081"/>
        <end position="1105"/>
    </location>
</feature>
<dbReference type="GO" id="GO:0003677">
    <property type="term" value="F:DNA binding"/>
    <property type="evidence" value="ECO:0007669"/>
    <property type="project" value="InterPro"/>
</dbReference>
<dbReference type="GO" id="GO:0000981">
    <property type="term" value="F:DNA-binding transcription factor activity, RNA polymerase II-specific"/>
    <property type="evidence" value="ECO:0007669"/>
    <property type="project" value="InterPro"/>
</dbReference>
<dbReference type="SMART" id="SM00066">
    <property type="entry name" value="GAL4"/>
    <property type="match status" value="1"/>
</dbReference>
<comment type="subcellular location">
    <subcellularLocation>
        <location evidence="1">Nucleus</location>
    </subcellularLocation>
</comment>
<organism evidence="7 8">
    <name type="scientific">Hermanssonia centrifuga</name>
    <dbReference type="NCBI Taxonomy" id="98765"/>
    <lineage>
        <taxon>Eukaryota</taxon>
        <taxon>Fungi</taxon>
        <taxon>Dikarya</taxon>
        <taxon>Basidiomycota</taxon>
        <taxon>Agaricomycotina</taxon>
        <taxon>Agaricomycetes</taxon>
        <taxon>Polyporales</taxon>
        <taxon>Meruliaceae</taxon>
        <taxon>Hermanssonia</taxon>
    </lineage>
</organism>
<dbReference type="PANTHER" id="PTHR31001">
    <property type="entry name" value="UNCHARACTERIZED TRANSCRIPTIONAL REGULATORY PROTEIN"/>
    <property type="match status" value="1"/>
</dbReference>
<dbReference type="Gene3D" id="4.10.240.10">
    <property type="entry name" value="Zn(2)-C6 fungal-type DNA-binding domain"/>
    <property type="match status" value="1"/>
</dbReference>
<feature type="domain" description="4Fe-4S ferredoxin-type" evidence="6">
    <location>
        <begin position="125"/>
        <end position="157"/>
    </location>
</feature>
<feature type="region of interest" description="Disordered" evidence="4">
    <location>
        <begin position="766"/>
        <end position="858"/>
    </location>
</feature>
<dbReference type="InterPro" id="IPR001138">
    <property type="entry name" value="Zn2Cys6_DnaBD"/>
</dbReference>
<feature type="compositionally biased region" description="Polar residues" evidence="4">
    <location>
        <begin position="353"/>
        <end position="367"/>
    </location>
</feature>
<dbReference type="InterPro" id="IPR036864">
    <property type="entry name" value="Zn2-C6_fun-type_DNA-bd_sf"/>
</dbReference>
<dbReference type="AlphaFoldDB" id="A0A2R6NQC1"/>
<dbReference type="OrthoDB" id="424974at2759"/>
<evidence type="ECO:0000313" key="7">
    <source>
        <dbReference type="EMBL" id="PSR74732.1"/>
    </source>
</evidence>
<evidence type="ECO:0000256" key="2">
    <source>
        <dbReference type="ARBA" id="ARBA00022723"/>
    </source>
</evidence>
<reference evidence="7 8" key="1">
    <citation type="submission" date="2018-02" db="EMBL/GenBank/DDBJ databases">
        <title>Genome sequence of the basidiomycete white-rot fungus Phlebia centrifuga.</title>
        <authorList>
            <person name="Granchi Z."/>
            <person name="Peng M."/>
            <person name="de Vries R.P."/>
            <person name="Hilden K."/>
            <person name="Makela M.R."/>
            <person name="Grigoriev I."/>
            <person name="Riley R."/>
        </authorList>
    </citation>
    <scope>NUCLEOTIDE SEQUENCE [LARGE SCALE GENOMIC DNA]</scope>
    <source>
        <strain evidence="7 8">FBCC195</strain>
    </source>
</reference>
<feature type="region of interest" description="Disordered" evidence="4">
    <location>
        <begin position="895"/>
        <end position="940"/>
    </location>
</feature>
<evidence type="ECO:0000256" key="4">
    <source>
        <dbReference type="SAM" id="MobiDB-lite"/>
    </source>
</evidence>
<dbReference type="PANTHER" id="PTHR31001:SF56">
    <property type="entry name" value="ZN(2)-C6 FUNGAL-TYPE DOMAIN-CONTAINING PROTEIN"/>
    <property type="match status" value="1"/>
</dbReference>
<accession>A0A2R6NQC1</accession>
<dbReference type="InterPro" id="IPR017896">
    <property type="entry name" value="4Fe4S_Fe-S-bd"/>
</dbReference>
<dbReference type="GO" id="GO:0006351">
    <property type="term" value="P:DNA-templated transcription"/>
    <property type="evidence" value="ECO:0007669"/>
    <property type="project" value="InterPro"/>
</dbReference>
<evidence type="ECO:0000256" key="1">
    <source>
        <dbReference type="ARBA" id="ARBA00004123"/>
    </source>
</evidence>
<dbReference type="CDD" id="cd12148">
    <property type="entry name" value="fungal_TF_MHR"/>
    <property type="match status" value="1"/>
</dbReference>
<keyword evidence="3" id="KW-0539">Nucleus</keyword>
<evidence type="ECO:0000259" key="6">
    <source>
        <dbReference type="PROSITE" id="PS51379"/>
    </source>
</evidence>
<dbReference type="CDD" id="cd00067">
    <property type="entry name" value="GAL4"/>
    <property type="match status" value="1"/>
</dbReference>
<evidence type="ECO:0008006" key="9">
    <source>
        <dbReference type="Google" id="ProtNLM"/>
    </source>
</evidence>
<gene>
    <name evidence="7" type="ORF">PHLCEN_2v9611</name>
</gene>
<comment type="caution">
    <text evidence="7">The sequence shown here is derived from an EMBL/GenBank/DDBJ whole genome shotgun (WGS) entry which is preliminary data.</text>
</comment>
<keyword evidence="8" id="KW-1185">Reference proteome</keyword>
<dbReference type="GO" id="GO:0005634">
    <property type="term" value="C:nucleus"/>
    <property type="evidence" value="ECO:0007669"/>
    <property type="project" value="UniProtKB-SubCell"/>
</dbReference>
<evidence type="ECO:0000259" key="5">
    <source>
        <dbReference type="PROSITE" id="PS50048"/>
    </source>
</evidence>
<dbReference type="GO" id="GO:0008270">
    <property type="term" value="F:zinc ion binding"/>
    <property type="evidence" value="ECO:0007669"/>
    <property type="project" value="InterPro"/>
</dbReference>
<protein>
    <recommendedName>
        <fullName evidence="9">Zn(2)-C6 fungal-type domain-containing protein</fullName>
    </recommendedName>
</protein>
<keyword evidence="2" id="KW-0479">Metal-binding</keyword>
<dbReference type="InterPro" id="IPR050613">
    <property type="entry name" value="Sec_Metabolite_Reg"/>
</dbReference>
<dbReference type="STRING" id="98765.A0A2R6NQC1"/>
<proteinExistence type="predicted"/>
<dbReference type="PROSITE" id="PS00463">
    <property type="entry name" value="ZN2_CY6_FUNGAL_1"/>
    <property type="match status" value="1"/>
</dbReference>
<feature type="region of interest" description="Disordered" evidence="4">
    <location>
        <begin position="353"/>
        <end position="390"/>
    </location>
</feature>
<evidence type="ECO:0000313" key="8">
    <source>
        <dbReference type="Proteomes" id="UP000186601"/>
    </source>
</evidence>